<dbReference type="EMBL" id="JAQOWY010000353">
    <property type="protein sequence ID" value="KAK1843531.1"/>
    <property type="molecule type" value="Genomic_DNA"/>
</dbReference>
<name>A0AAD9A8R4_9PEZI</name>
<evidence type="ECO:0000313" key="2">
    <source>
        <dbReference type="EMBL" id="KAK1843531.1"/>
    </source>
</evidence>
<organism evidence="2 3">
    <name type="scientific">Colletotrichum chrysophilum</name>
    <dbReference type="NCBI Taxonomy" id="1836956"/>
    <lineage>
        <taxon>Eukaryota</taxon>
        <taxon>Fungi</taxon>
        <taxon>Dikarya</taxon>
        <taxon>Ascomycota</taxon>
        <taxon>Pezizomycotina</taxon>
        <taxon>Sordariomycetes</taxon>
        <taxon>Hypocreomycetidae</taxon>
        <taxon>Glomerellales</taxon>
        <taxon>Glomerellaceae</taxon>
        <taxon>Colletotrichum</taxon>
        <taxon>Colletotrichum gloeosporioides species complex</taxon>
    </lineage>
</organism>
<comment type="caution">
    <text evidence="2">The sequence shown here is derived from an EMBL/GenBank/DDBJ whole genome shotgun (WGS) entry which is preliminary data.</text>
</comment>
<feature type="region of interest" description="Disordered" evidence="1">
    <location>
        <begin position="43"/>
        <end position="122"/>
    </location>
</feature>
<protein>
    <submittedName>
        <fullName evidence="2">Uncharacterized protein</fullName>
    </submittedName>
</protein>
<gene>
    <name evidence="2" type="ORF">CCHR01_13833</name>
</gene>
<reference evidence="2" key="1">
    <citation type="submission" date="2023-01" db="EMBL/GenBank/DDBJ databases">
        <title>Colletotrichum chrysophilum M932 genome sequence.</title>
        <authorList>
            <person name="Baroncelli R."/>
        </authorList>
    </citation>
    <scope>NUCLEOTIDE SEQUENCE</scope>
    <source>
        <strain evidence="2">M932</strain>
    </source>
</reference>
<proteinExistence type="predicted"/>
<dbReference type="AlphaFoldDB" id="A0AAD9A8R4"/>
<keyword evidence="3" id="KW-1185">Reference proteome</keyword>
<feature type="compositionally biased region" description="Polar residues" evidence="1">
    <location>
        <begin position="76"/>
        <end position="90"/>
    </location>
</feature>
<dbReference type="Proteomes" id="UP001243330">
    <property type="component" value="Unassembled WGS sequence"/>
</dbReference>
<accession>A0AAD9A8R4</accession>
<evidence type="ECO:0000313" key="3">
    <source>
        <dbReference type="Proteomes" id="UP001243330"/>
    </source>
</evidence>
<evidence type="ECO:0000256" key="1">
    <source>
        <dbReference type="SAM" id="MobiDB-lite"/>
    </source>
</evidence>
<sequence length="122" mass="13657">MLSLSARISLHGTDYETVPAAAPCCPRSLRKGFFHTLMPLWRSTSATSSQPQDRSRQSQNLRHPPLRQEQPAVLSLLQSVEGSEFSQPSRKQNEGKKPTEPPPTHLRIISSIATSRFARLRP</sequence>